<accession>A0A654BWP2</accession>
<feature type="transmembrane region" description="Helical" evidence="1">
    <location>
        <begin position="6"/>
        <end position="24"/>
    </location>
</feature>
<dbReference type="AlphaFoldDB" id="A0A654BWP2"/>
<dbReference type="Proteomes" id="UP000432350">
    <property type="component" value="Unassembled WGS sequence"/>
</dbReference>
<keyword evidence="1" id="KW-0812">Transmembrane</keyword>
<name>A0A654BWP2_SPHMU</name>
<protein>
    <submittedName>
        <fullName evidence="2">Uncharacterized protein</fullName>
    </submittedName>
</protein>
<gene>
    <name evidence="2" type="ORF">SPHINGO8BC_50456</name>
</gene>
<evidence type="ECO:0000313" key="3">
    <source>
        <dbReference type="Proteomes" id="UP000432350"/>
    </source>
</evidence>
<reference evidence="2 3" key="1">
    <citation type="submission" date="2019-10" db="EMBL/GenBank/DDBJ databases">
        <authorList>
            <person name="Karimi E."/>
        </authorList>
    </citation>
    <scope>NUCLEOTIDE SEQUENCE [LARGE SCALE GENOMIC DNA]</scope>
    <source>
        <strain evidence="2">Sphingobacterium sp. 8BC</strain>
    </source>
</reference>
<evidence type="ECO:0000313" key="2">
    <source>
        <dbReference type="EMBL" id="VXC85284.1"/>
    </source>
</evidence>
<evidence type="ECO:0000256" key="1">
    <source>
        <dbReference type="SAM" id="Phobius"/>
    </source>
</evidence>
<proteinExistence type="predicted"/>
<keyword evidence="1" id="KW-1133">Transmembrane helix</keyword>
<keyword evidence="1" id="KW-0472">Membrane</keyword>
<sequence>MVLFIYIFVYINYIDVFYFVFLLMGKQSVFSVYIASDGETLFR</sequence>
<organism evidence="2 3">
    <name type="scientific">Sphingobacterium multivorum</name>
    <dbReference type="NCBI Taxonomy" id="28454"/>
    <lineage>
        <taxon>Bacteria</taxon>
        <taxon>Pseudomonadati</taxon>
        <taxon>Bacteroidota</taxon>
        <taxon>Sphingobacteriia</taxon>
        <taxon>Sphingobacteriales</taxon>
        <taxon>Sphingobacteriaceae</taxon>
        <taxon>Sphingobacterium</taxon>
    </lineage>
</organism>
<dbReference type="EMBL" id="CABWMV010000024">
    <property type="protein sequence ID" value="VXC85284.1"/>
    <property type="molecule type" value="Genomic_DNA"/>
</dbReference>